<evidence type="ECO:0000256" key="4">
    <source>
        <dbReference type="ARBA" id="ARBA00030762"/>
    </source>
</evidence>
<dbReference type="InterPro" id="IPR014628">
    <property type="entry name" value="Man6P_isomerase_Firm_short"/>
</dbReference>
<dbReference type="PANTHER" id="PTHR42742">
    <property type="entry name" value="TRANSCRIPTIONAL REPRESSOR MPRA"/>
    <property type="match status" value="1"/>
</dbReference>
<dbReference type="Pfam" id="PF21621">
    <property type="entry name" value="MPI_cupin_dom"/>
    <property type="match status" value="1"/>
</dbReference>
<dbReference type="PANTHER" id="PTHR42742:SF3">
    <property type="entry name" value="FRUCTOKINASE"/>
    <property type="match status" value="1"/>
</dbReference>
<dbReference type="GO" id="GO:0016853">
    <property type="term" value="F:isomerase activity"/>
    <property type="evidence" value="ECO:0007669"/>
    <property type="project" value="UniProtKB-KW"/>
</dbReference>
<protein>
    <recommendedName>
        <fullName evidence="3">Phosphohexomutase</fullName>
    </recommendedName>
    <alternativeName>
        <fullName evidence="4">Phosphomannose isomerase</fullName>
    </alternativeName>
</protein>
<accession>A0ABW5K4F8</accession>
<dbReference type="SUPFAM" id="SSF51182">
    <property type="entry name" value="RmlC-like cupins"/>
    <property type="match status" value="1"/>
</dbReference>
<dbReference type="Pfam" id="PF20511">
    <property type="entry name" value="PMI_typeI_cat"/>
    <property type="match status" value="1"/>
</dbReference>
<organism evidence="7 8">
    <name type="scientific">Lacinutrix gracilariae</name>
    <dbReference type="NCBI Taxonomy" id="1747198"/>
    <lineage>
        <taxon>Bacteria</taxon>
        <taxon>Pseudomonadati</taxon>
        <taxon>Bacteroidota</taxon>
        <taxon>Flavobacteriia</taxon>
        <taxon>Flavobacteriales</taxon>
        <taxon>Flavobacteriaceae</taxon>
        <taxon>Lacinutrix</taxon>
    </lineage>
</organism>
<evidence type="ECO:0000313" key="7">
    <source>
        <dbReference type="EMBL" id="MFD2542765.1"/>
    </source>
</evidence>
<sequence>MKVYPIKFNPILKEKIWGGNKLGNLLGKDTNKENVGESWEISDVNGNISEVSNGVYKGANLKSLIENHEAALLGAENFANFGYNFPLLIKFLDAKTDLSVQVHPDNAMAKKHHNSFGKTEMWYIMDSDENADIVLGLKDKTTNPEVLHHINANNVDAVFNREEVQKGDSFFIPAGKIHAIGAGVLAAEIQQTSDITYRVYDWDRTDASGQKRELHTQLAEQATKQFDSNGKAAYNLQPNASASLVSCEYFTTNILDITNHQLKDYSNLDSFVIFMCVEGEASITAGLHTETIKMGETILIPANTKEVAFSATNAKLLEVYVDKGLVQNMQQAS</sequence>
<evidence type="ECO:0000313" key="8">
    <source>
        <dbReference type="Proteomes" id="UP001597467"/>
    </source>
</evidence>
<dbReference type="InterPro" id="IPR051804">
    <property type="entry name" value="Carb_Metab_Reg_Kinase/Isom"/>
</dbReference>
<evidence type="ECO:0000259" key="6">
    <source>
        <dbReference type="Pfam" id="PF21621"/>
    </source>
</evidence>
<comment type="caution">
    <text evidence="7">The sequence shown here is derived from an EMBL/GenBank/DDBJ whole genome shotgun (WGS) entry which is preliminary data.</text>
</comment>
<dbReference type="RefSeq" id="WP_379903978.1">
    <property type="nucleotide sequence ID" value="NZ_JBHULM010000011.1"/>
</dbReference>
<dbReference type="Proteomes" id="UP001597467">
    <property type="component" value="Unassembled WGS sequence"/>
</dbReference>
<dbReference type="InterPro" id="IPR049071">
    <property type="entry name" value="MPI_cupin_dom"/>
</dbReference>
<gene>
    <name evidence="7" type="ORF">ACFSSB_10590</name>
</gene>
<keyword evidence="2" id="KW-0862">Zinc</keyword>
<reference evidence="8" key="1">
    <citation type="journal article" date="2019" name="Int. J. Syst. Evol. Microbiol.">
        <title>The Global Catalogue of Microorganisms (GCM) 10K type strain sequencing project: providing services to taxonomists for standard genome sequencing and annotation.</title>
        <authorList>
            <consortium name="The Broad Institute Genomics Platform"/>
            <consortium name="The Broad Institute Genome Sequencing Center for Infectious Disease"/>
            <person name="Wu L."/>
            <person name="Ma J."/>
        </authorList>
    </citation>
    <scope>NUCLEOTIDE SEQUENCE [LARGE SCALE GENOMIC DNA]</scope>
    <source>
        <strain evidence="8">KCTC 42808</strain>
    </source>
</reference>
<name>A0ABW5K4F8_9FLAO</name>
<dbReference type="PIRSF" id="PIRSF036894">
    <property type="entry name" value="PMI_Firm_short"/>
    <property type="match status" value="1"/>
</dbReference>
<keyword evidence="7" id="KW-0413">Isomerase</keyword>
<feature type="domain" description="Mannose-6-phosphate isomerase cupin" evidence="6">
    <location>
        <begin position="243"/>
        <end position="319"/>
    </location>
</feature>
<dbReference type="InterPro" id="IPR046457">
    <property type="entry name" value="PMI_typeI_cat"/>
</dbReference>
<evidence type="ECO:0000256" key="2">
    <source>
        <dbReference type="ARBA" id="ARBA00022833"/>
    </source>
</evidence>
<dbReference type="CDD" id="cd07010">
    <property type="entry name" value="cupin_PMI_type_I_N_bac"/>
    <property type="match status" value="1"/>
</dbReference>
<dbReference type="InterPro" id="IPR011051">
    <property type="entry name" value="RmlC_Cupin_sf"/>
</dbReference>
<dbReference type="InterPro" id="IPR014710">
    <property type="entry name" value="RmlC-like_jellyroll"/>
</dbReference>
<evidence type="ECO:0000259" key="5">
    <source>
        <dbReference type="Pfam" id="PF20511"/>
    </source>
</evidence>
<dbReference type="Gene3D" id="2.60.120.10">
    <property type="entry name" value="Jelly Rolls"/>
    <property type="match status" value="2"/>
</dbReference>
<proteinExistence type="predicted"/>
<dbReference type="EMBL" id="JBHULM010000011">
    <property type="protein sequence ID" value="MFD2542765.1"/>
    <property type="molecule type" value="Genomic_DNA"/>
</dbReference>
<feature type="domain" description="Phosphomannose isomerase type I catalytic" evidence="5">
    <location>
        <begin position="8"/>
        <end position="115"/>
    </location>
</feature>
<keyword evidence="8" id="KW-1185">Reference proteome</keyword>
<evidence type="ECO:0000256" key="3">
    <source>
        <dbReference type="ARBA" id="ARBA00029741"/>
    </source>
</evidence>
<evidence type="ECO:0000256" key="1">
    <source>
        <dbReference type="ARBA" id="ARBA00022723"/>
    </source>
</evidence>
<keyword evidence="1" id="KW-0479">Metal-binding</keyword>